<protein>
    <submittedName>
        <fullName evidence="5">Phospholipase domain-containing protein</fullName>
    </submittedName>
</protein>
<dbReference type="Pfam" id="PF05506">
    <property type="entry name" value="PLipase_C_C"/>
    <property type="match status" value="1"/>
</dbReference>
<sequence>MRHATKCGAARWAVVLATVSAVAGTTAALPAKGPLPSVSAVDDCARGGVDVTASNGGDAPFTFRLAGVSAAVDPGRSRTILVPVADRQSYRFTVLGPGGFRQDVSGVLNCAAASPSPTPSPSPPPSPATGADRATGSRPVTVAPREAGADGRRFAIAGVTDLDSLVTGTVLVLLGAMLFVVRRLRL</sequence>
<keyword evidence="6" id="KW-1185">Reference proteome</keyword>
<comment type="caution">
    <text evidence="5">The sequence shown here is derived from an EMBL/GenBank/DDBJ whole genome shotgun (WGS) entry which is preliminary data.</text>
</comment>
<reference evidence="6" key="1">
    <citation type="journal article" date="2019" name="Int. J. Syst. Evol. Microbiol.">
        <title>The Global Catalogue of Microorganisms (GCM) 10K type strain sequencing project: providing services to taxonomists for standard genome sequencing and annotation.</title>
        <authorList>
            <consortium name="The Broad Institute Genomics Platform"/>
            <consortium name="The Broad Institute Genome Sequencing Center for Infectious Disease"/>
            <person name="Wu L."/>
            <person name="Ma J."/>
        </authorList>
    </citation>
    <scope>NUCLEOTIDE SEQUENCE [LARGE SCALE GENOMIC DNA]</scope>
    <source>
        <strain evidence="6">CCM 7224</strain>
    </source>
</reference>
<evidence type="ECO:0000256" key="1">
    <source>
        <dbReference type="SAM" id="MobiDB-lite"/>
    </source>
</evidence>
<keyword evidence="2" id="KW-0472">Membrane</keyword>
<feature type="region of interest" description="Disordered" evidence="1">
    <location>
        <begin position="111"/>
        <end position="138"/>
    </location>
</feature>
<evidence type="ECO:0000313" key="5">
    <source>
        <dbReference type="EMBL" id="MFC4959916.1"/>
    </source>
</evidence>
<feature type="signal peptide" evidence="3">
    <location>
        <begin position="1"/>
        <end position="23"/>
    </location>
</feature>
<dbReference type="InterPro" id="IPR008475">
    <property type="entry name" value="PLipase_C_C"/>
</dbReference>
<evidence type="ECO:0000256" key="3">
    <source>
        <dbReference type="SAM" id="SignalP"/>
    </source>
</evidence>
<dbReference type="Proteomes" id="UP001595834">
    <property type="component" value="Unassembled WGS sequence"/>
</dbReference>
<dbReference type="RefSeq" id="WP_344373548.1">
    <property type="nucleotide sequence ID" value="NZ_BAAASQ010000008.1"/>
</dbReference>
<evidence type="ECO:0000259" key="4">
    <source>
        <dbReference type="Pfam" id="PF05506"/>
    </source>
</evidence>
<evidence type="ECO:0000256" key="2">
    <source>
        <dbReference type="SAM" id="Phobius"/>
    </source>
</evidence>
<keyword evidence="2" id="KW-0812">Transmembrane</keyword>
<feature type="compositionally biased region" description="Pro residues" evidence="1">
    <location>
        <begin position="116"/>
        <end position="127"/>
    </location>
</feature>
<keyword evidence="2" id="KW-1133">Transmembrane helix</keyword>
<evidence type="ECO:0000313" key="6">
    <source>
        <dbReference type="Proteomes" id="UP001595834"/>
    </source>
</evidence>
<accession>A0ABV9UTV0</accession>
<name>A0ABV9UTV0_9ACTN</name>
<dbReference type="EMBL" id="JBHSIZ010000036">
    <property type="protein sequence ID" value="MFC4959916.1"/>
    <property type="molecule type" value="Genomic_DNA"/>
</dbReference>
<organism evidence="5 6">
    <name type="scientific">Streptomyces mauvecolor</name>
    <dbReference type="NCBI Taxonomy" id="58345"/>
    <lineage>
        <taxon>Bacteria</taxon>
        <taxon>Bacillati</taxon>
        <taxon>Actinomycetota</taxon>
        <taxon>Actinomycetes</taxon>
        <taxon>Kitasatosporales</taxon>
        <taxon>Streptomycetaceae</taxon>
        <taxon>Streptomyces</taxon>
    </lineage>
</organism>
<feature type="domain" description="Bacterial phospholipase C C-terminal" evidence="4">
    <location>
        <begin position="36"/>
        <end position="106"/>
    </location>
</feature>
<feature type="transmembrane region" description="Helical" evidence="2">
    <location>
        <begin position="162"/>
        <end position="181"/>
    </location>
</feature>
<keyword evidence="3" id="KW-0732">Signal</keyword>
<feature type="chain" id="PRO_5045653128" evidence="3">
    <location>
        <begin position="24"/>
        <end position="186"/>
    </location>
</feature>
<proteinExistence type="predicted"/>
<gene>
    <name evidence="5" type="ORF">ACFPFX_26850</name>
</gene>